<dbReference type="GO" id="GO:0016746">
    <property type="term" value="F:acyltransferase activity"/>
    <property type="evidence" value="ECO:0007669"/>
    <property type="project" value="UniProtKB-KW"/>
</dbReference>
<evidence type="ECO:0000259" key="10">
    <source>
        <dbReference type="PROSITE" id="PS51186"/>
    </source>
</evidence>
<dbReference type="Pfam" id="PF05127">
    <property type="entry name" value="NAT10_TcmA_helicase"/>
    <property type="match status" value="1"/>
</dbReference>
<accession>A0ABU3QXX8</accession>
<dbReference type="CDD" id="cd04301">
    <property type="entry name" value="NAT_SF"/>
    <property type="match status" value="1"/>
</dbReference>
<dbReference type="InterPro" id="IPR016181">
    <property type="entry name" value="Acyl_CoA_acyltransferase"/>
</dbReference>
<evidence type="ECO:0000313" key="12">
    <source>
        <dbReference type="Proteomes" id="UP001257914"/>
    </source>
</evidence>
<dbReference type="InterPro" id="IPR032672">
    <property type="entry name" value="TmcA/NAT10/Kre33"/>
</dbReference>
<evidence type="ECO:0000256" key="2">
    <source>
        <dbReference type="ARBA" id="ARBA00022555"/>
    </source>
</evidence>
<organism evidence="11 12">
    <name type="scientific">Psychrosphaera aquimarina</name>
    <dbReference type="NCBI Taxonomy" id="2044854"/>
    <lineage>
        <taxon>Bacteria</taxon>
        <taxon>Pseudomonadati</taxon>
        <taxon>Pseudomonadota</taxon>
        <taxon>Gammaproteobacteria</taxon>
        <taxon>Alteromonadales</taxon>
        <taxon>Pseudoalteromonadaceae</taxon>
        <taxon>Psychrosphaera</taxon>
    </lineage>
</organism>
<feature type="binding site" evidence="9">
    <location>
        <position position="222"/>
    </location>
    <ligand>
        <name>ATP</name>
        <dbReference type="ChEBI" id="CHEBI:30616"/>
    </ligand>
</feature>
<evidence type="ECO:0000256" key="5">
    <source>
        <dbReference type="ARBA" id="ARBA00022741"/>
    </source>
</evidence>
<dbReference type="Gene3D" id="1.20.120.890">
    <property type="entry name" value="tRNA(Met) cytidine acetyltransferase, tail domain"/>
    <property type="match status" value="1"/>
</dbReference>
<comment type="caution">
    <text evidence="11">The sequence shown here is derived from an EMBL/GenBank/DDBJ whole genome shotgun (WGS) entry which is preliminary data.</text>
</comment>
<dbReference type="PANTHER" id="PTHR10925:SF5">
    <property type="entry name" value="RNA CYTIDINE ACETYLTRANSFERASE"/>
    <property type="match status" value="1"/>
</dbReference>
<keyword evidence="3 9" id="KW-0808">Transferase</keyword>
<dbReference type="RefSeq" id="WP_315946025.1">
    <property type="nucleotide sequence ID" value="NZ_JAWCUA010000003.1"/>
</dbReference>
<dbReference type="InterPro" id="IPR027417">
    <property type="entry name" value="P-loop_NTPase"/>
</dbReference>
<dbReference type="InterPro" id="IPR013562">
    <property type="entry name" value="TmcA/NAT10_N"/>
</dbReference>
<evidence type="ECO:0000256" key="4">
    <source>
        <dbReference type="ARBA" id="ARBA00022694"/>
    </source>
</evidence>
<keyword evidence="2 9" id="KW-0820">tRNA-binding</keyword>
<evidence type="ECO:0000256" key="8">
    <source>
        <dbReference type="ARBA" id="ARBA00023315"/>
    </source>
</evidence>
<dbReference type="Gene3D" id="3.40.50.300">
    <property type="entry name" value="P-loop containing nucleotide triphosphate hydrolases"/>
    <property type="match status" value="1"/>
</dbReference>
<dbReference type="SUPFAM" id="SSF55729">
    <property type="entry name" value="Acyl-CoA N-acyltransferases (Nat)"/>
    <property type="match status" value="1"/>
</dbReference>
<dbReference type="Gene3D" id="3.40.630.30">
    <property type="match status" value="1"/>
</dbReference>
<dbReference type="Proteomes" id="UP001257914">
    <property type="component" value="Unassembled WGS sequence"/>
</dbReference>
<keyword evidence="12" id="KW-1185">Reference proteome</keyword>
<reference evidence="11 12" key="1">
    <citation type="submission" date="2023-10" db="EMBL/GenBank/DDBJ databases">
        <title>Psychrosphaera aquimaarina strain SW33 isolated from seawater.</title>
        <authorList>
            <person name="Bayburt H."/>
            <person name="Kim J.M."/>
            <person name="Choi B.J."/>
            <person name="Jeon C.O."/>
        </authorList>
    </citation>
    <scope>NUCLEOTIDE SEQUENCE [LARGE SCALE GENOMIC DNA]</scope>
    <source>
        <strain evidence="11 12">KCTC 52743</strain>
    </source>
</reference>
<comment type="similarity">
    <text evidence="9">Belongs to the TmcA family.</text>
</comment>
<keyword evidence="1 9" id="KW-0963">Cytoplasm</keyword>
<keyword evidence="6 9" id="KW-0067">ATP-binding</keyword>
<gene>
    <name evidence="9" type="primary">tmcA</name>
    <name evidence="11" type="ORF">RT723_04505</name>
</gene>
<evidence type="ECO:0000256" key="7">
    <source>
        <dbReference type="ARBA" id="ARBA00022884"/>
    </source>
</evidence>
<name>A0ABU3QXX8_9GAMM</name>
<keyword evidence="8 9" id="KW-0012">Acyltransferase</keyword>
<keyword evidence="5 9" id="KW-0547">Nucleotide-binding</keyword>
<comment type="caution">
    <text evidence="9">Lacks conserved residue(s) required for the propagation of feature annotation.</text>
</comment>
<dbReference type="Pfam" id="PF08351">
    <property type="entry name" value="TmcA_N"/>
    <property type="match status" value="1"/>
</dbReference>
<dbReference type="HAMAP" id="MF_01886">
    <property type="entry name" value="tRNA_acetyltr_TmcA"/>
    <property type="match status" value="1"/>
</dbReference>
<dbReference type="InterPro" id="IPR024914">
    <property type="entry name" value="tRNA_acetyltr_TmcA"/>
</dbReference>
<evidence type="ECO:0000256" key="3">
    <source>
        <dbReference type="ARBA" id="ARBA00022679"/>
    </source>
</evidence>
<feature type="domain" description="N-acetyltransferase" evidence="10">
    <location>
        <begin position="449"/>
        <end position="636"/>
    </location>
</feature>
<dbReference type="InterPro" id="IPR038321">
    <property type="entry name" value="TmcA_C_sf"/>
</dbReference>
<comment type="function">
    <text evidence="9">Catalyzes the formation of N(4)-acetylcytidine (ac(4)C) at the wobble position of tRNA(Met), by using acetyl-CoA as an acetyl donor and ATP (or GTP).</text>
</comment>
<comment type="subcellular location">
    <subcellularLocation>
        <location evidence="9">Cytoplasm</location>
    </subcellularLocation>
</comment>
<evidence type="ECO:0000256" key="9">
    <source>
        <dbReference type="HAMAP-Rule" id="MF_01886"/>
    </source>
</evidence>
<dbReference type="Pfam" id="PF13718">
    <property type="entry name" value="GNAT_acetyltr_2"/>
    <property type="match status" value="2"/>
</dbReference>
<dbReference type="InterPro" id="IPR000182">
    <property type="entry name" value="GNAT_dom"/>
</dbReference>
<dbReference type="EC" id="2.3.1.193" evidence="9"/>
<dbReference type="Gene3D" id="3.40.50.11040">
    <property type="match status" value="1"/>
</dbReference>
<sequence>MLNQLIEHLTQNKQRCLFWVKGEQCWAQAQIQTWLSTTDPSLQITRFGEPQLNTGILRHSQTVNHEQSQSQTQNQITDIRIKQYKKMLGQESDVLIYDCYAGLNPDALGALVGTVKLGGLCILISPEVPQWLNFLDPEYNRLCVEPYQPEQISHHYLQYFINQLTLSSSVLTISQSDKHDPQYVFENWCEDVGDIKIGSDVRGEVEGIKTHPQYNQCKTDDQYQVVKQLFESFDLRSECSTSQEALIIQADRGRGKSASLGIFSGLLLAESKKQNDSKSINIVLTAPHLASISGVFEFCEVVLKQKTINYSVNNNALKTEFGSLTFIAPDDLADKVTDADIVLVDEAAAIPSQMLLPLLSPKTAQSQCAFVVFATTVHGYEGTGRGFEYKFKPLVAKAFNQVKNLSLSQPIRWSEHDCLEADINQLLLINTHLPEFDRKNIKLINSENVSLSLLSSQDLINHSVKLEGVFGLLVNAHYRTTPNDLRNMLDGPNMQVFSLQYKGEIIGAVLLAEEGCIDPDLAEQIWQGRRRPKGHLLPQSLIAHSGFKRAGEYRYGRIVRIAIHPDLQNQGLGSLLLNKVKQAITQQGFDFICTSFGVADNLVRFWISNQYVPVRLGLKAEASTGEYSLLMTQALNLPSKTFEQDVSTRFQQTLLVEQKLNMRHELSERLLNMLQQSADLTELVTGQDAQDIACFCHHHRSLDTCILAMYRYVKSGFMSEEGKGQRISPLILDKVINGVDNKTLIQNYKLTGEKQLVQQLRNEWLSYIN</sequence>
<dbReference type="PANTHER" id="PTHR10925">
    <property type="entry name" value="N-ACETYLTRANSFERASE 10"/>
    <property type="match status" value="1"/>
</dbReference>
<dbReference type="PROSITE" id="PS51186">
    <property type="entry name" value="GNAT"/>
    <property type="match status" value="1"/>
</dbReference>
<proteinExistence type="inferred from homology"/>
<dbReference type="InterPro" id="IPR007807">
    <property type="entry name" value="TcmA/NAT10_helicase"/>
</dbReference>
<evidence type="ECO:0000256" key="6">
    <source>
        <dbReference type="ARBA" id="ARBA00022840"/>
    </source>
</evidence>
<comment type="catalytic activity">
    <reaction evidence="9">
        <text>cytidine(34) in elongator tRNA(Met) + acetyl-CoA + ATP + H2O = N(4)-acetylcytidine(34) in elongator tRNA(Met) + ADP + phosphate + CoA + H(+)</text>
        <dbReference type="Rhea" id="RHEA:43788"/>
        <dbReference type="Rhea" id="RHEA-COMP:10693"/>
        <dbReference type="Rhea" id="RHEA-COMP:10694"/>
        <dbReference type="ChEBI" id="CHEBI:15377"/>
        <dbReference type="ChEBI" id="CHEBI:15378"/>
        <dbReference type="ChEBI" id="CHEBI:30616"/>
        <dbReference type="ChEBI" id="CHEBI:43474"/>
        <dbReference type="ChEBI" id="CHEBI:57287"/>
        <dbReference type="ChEBI" id="CHEBI:57288"/>
        <dbReference type="ChEBI" id="CHEBI:74900"/>
        <dbReference type="ChEBI" id="CHEBI:82748"/>
        <dbReference type="ChEBI" id="CHEBI:456216"/>
        <dbReference type="EC" id="2.3.1.193"/>
    </reaction>
</comment>
<feature type="binding site" evidence="9">
    <location>
        <position position="412"/>
    </location>
    <ligand>
        <name>ATP</name>
        <dbReference type="ChEBI" id="CHEBI:30616"/>
    </ligand>
</feature>
<keyword evidence="4 9" id="KW-0819">tRNA processing</keyword>
<keyword evidence="7 9" id="KW-0694">RNA-binding</keyword>
<dbReference type="EMBL" id="JAWCUA010000003">
    <property type="protein sequence ID" value="MDU0112270.1"/>
    <property type="molecule type" value="Genomic_DNA"/>
</dbReference>
<evidence type="ECO:0000256" key="1">
    <source>
        <dbReference type="ARBA" id="ARBA00022490"/>
    </source>
</evidence>
<evidence type="ECO:0000313" key="11">
    <source>
        <dbReference type="EMBL" id="MDU0112270.1"/>
    </source>
</evidence>
<protein>
    <recommendedName>
        <fullName evidence="9">tRNA(Met) cytidine acetyltransferase TmcA</fullName>
        <ecNumber evidence="9">2.3.1.193</ecNumber>
    </recommendedName>
</protein>